<dbReference type="InterPro" id="IPR007858">
    <property type="entry name" value="Dpy-30_motif"/>
</dbReference>
<dbReference type="GeneTree" id="ENSGT00940000177267"/>
<comment type="subunit">
    <text evidence="9">Component of the axonemal radial spoke complex 1 (RS1), at least composed of spoke head proteins RSPH1, RSPH3, RSPH9 and the cilia-specific component RSPH4A or sperm-specific component RSPH6A, spoke stalk proteins RSPH14, DNAJB13, DYDC1, ROPN1L and NME5, and the anchor protein IQUB. Interacts with SH3GL3.</text>
</comment>
<keyword evidence="7" id="KW-0966">Cell projection</keyword>
<dbReference type="FunFam" id="1.20.890.10:FF:000009">
    <property type="entry name" value="DPY30 domain-containing protein 1"/>
    <property type="match status" value="1"/>
</dbReference>
<comment type="function">
    <text evidence="8">Functions as part of axonemal radial spoke complexes that play an important part in the motility of sperm and cilia. Plays a crucial role during acrosome biogenesis.</text>
</comment>
<proteinExistence type="inferred from homology"/>
<comment type="similarity">
    <text evidence="2">Belongs to the dpy-30 family.</text>
</comment>
<dbReference type="InterPro" id="IPR049630">
    <property type="entry name" value="DYDC-like_DD"/>
</dbReference>
<reference evidence="11" key="2">
    <citation type="submission" date="2025-08" db="UniProtKB">
        <authorList>
            <consortium name="Ensembl"/>
        </authorList>
    </citation>
    <scope>IDENTIFICATION</scope>
</reference>
<dbReference type="PANTHER" id="PTHR23356">
    <property type="entry name" value="DPY30-RELATED"/>
    <property type="match status" value="1"/>
</dbReference>
<comment type="subcellular location">
    <subcellularLocation>
        <location evidence="1">Cytoplasm</location>
        <location evidence="1">Cytoskeleton</location>
        <location evidence="1">Flagellum axoneme</location>
    </subcellularLocation>
</comment>
<name>A0A8K9UKA9_ONCMY</name>
<keyword evidence="4" id="KW-0282">Flagellum</keyword>
<protein>
    <recommendedName>
        <fullName evidence="10">DPY30 domain-containing protein 1</fullName>
    </recommendedName>
</protein>
<accession>A0A8K9UKA9</accession>
<reference evidence="11" key="3">
    <citation type="submission" date="2025-09" db="UniProtKB">
        <authorList>
            <consortium name="Ensembl"/>
        </authorList>
    </citation>
    <scope>IDENTIFICATION</scope>
</reference>
<keyword evidence="5" id="KW-0969">Cilium</keyword>
<keyword evidence="12" id="KW-1185">Reference proteome</keyword>
<evidence type="ECO:0000256" key="7">
    <source>
        <dbReference type="ARBA" id="ARBA00023273"/>
    </source>
</evidence>
<evidence type="ECO:0000256" key="10">
    <source>
        <dbReference type="ARBA" id="ARBA00068754"/>
    </source>
</evidence>
<dbReference type="Ensembl" id="ENSOMYT00000155361.1">
    <property type="protein sequence ID" value="ENSOMYP00000107193.1"/>
    <property type="gene ID" value="ENSOMYG00000068723.1"/>
</dbReference>
<keyword evidence="6" id="KW-0206">Cytoskeleton</keyword>
<evidence type="ECO:0000313" key="12">
    <source>
        <dbReference type="Proteomes" id="UP000694395"/>
    </source>
</evidence>
<evidence type="ECO:0000256" key="3">
    <source>
        <dbReference type="ARBA" id="ARBA00022490"/>
    </source>
</evidence>
<keyword evidence="3" id="KW-0963">Cytoplasm</keyword>
<organism evidence="11 12">
    <name type="scientific">Oncorhynchus mykiss</name>
    <name type="common">Rainbow trout</name>
    <name type="synonym">Salmo gairdneri</name>
    <dbReference type="NCBI Taxonomy" id="8022"/>
    <lineage>
        <taxon>Eukaryota</taxon>
        <taxon>Metazoa</taxon>
        <taxon>Chordata</taxon>
        <taxon>Craniata</taxon>
        <taxon>Vertebrata</taxon>
        <taxon>Euteleostomi</taxon>
        <taxon>Actinopterygii</taxon>
        <taxon>Neopterygii</taxon>
        <taxon>Teleostei</taxon>
        <taxon>Protacanthopterygii</taxon>
        <taxon>Salmoniformes</taxon>
        <taxon>Salmonidae</taxon>
        <taxon>Salmoninae</taxon>
        <taxon>Oncorhynchus</taxon>
    </lineage>
</organism>
<evidence type="ECO:0000256" key="8">
    <source>
        <dbReference type="ARBA" id="ARBA00058296"/>
    </source>
</evidence>
<evidence type="ECO:0000256" key="1">
    <source>
        <dbReference type="ARBA" id="ARBA00004611"/>
    </source>
</evidence>
<dbReference type="Gene3D" id="1.20.890.10">
    <property type="entry name" value="cAMP-dependent protein kinase regulatory subunit, dimerization-anchoring domain"/>
    <property type="match status" value="1"/>
</dbReference>
<evidence type="ECO:0000256" key="6">
    <source>
        <dbReference type="ARBA" id="ARBA00023212"/>
    </source>
</evidence>
<evidence type="ECO:0000256" key="5">
    <source>
        <dbReference type="ARBA" id="ARBA00023069"/>
    </source>
</evidence>
<dbReference type="GO" id="GO:0048188">
    <property type="term" value="C:Set1C/COMPASS complex"/>
    <property type="evidence" value="ECO:0007669"/>
    <property type="project" value="InterPro"/>
</dbReference>
<evidence type="ECO:0000256" key="2">
    <source>
        <dbReference type="ARBA" id="ARBA00010849"/>
    </source>
</evidence>
<dbReference type="Proteomes" id="UP000694395">
    <property type="component" value="Chromosome 20"/>
</dbReference>
<dbReference type="InterPro" id="IPR037856">
    <property type="entry name" value="Sdc1/DPY30"/>
</dbReference>
<dbReference type="AlphaFoldDB" id="A0A8K9UKA9"/>
<sequence>MDSEYLKRGMGTCIVEGLAEVAEYRPMDPIEFLAQWIYKYKEIMDLEKRVSNVLQFIASRGQPLPKCCQDNFTVPLRQSQVLGHSARFASSANETCPRKTSRLASDNSLLNKVDYLVSMHIAINRKNVLVMVNHICFQKIV</sequence>
<evidence type="ECO:0000256" key="9">
    <source>
        <dbReference type="ARBA" id="ARBA00062391"/>
    </source>
</evidence>
<reference evidence="11" key="1">
    <citation type="submission" date="2020-07" db="EMBL/GenBank/DDBJ databases">
        <title>A long reads based de novo assembly of the rainbow trout Arlee double haploid line genome.</title>
        <authorList>
            <person name="Gao G."/>
            <person name="Palti Y."/>
        </authorList>
    </citation>
    <scope>NUCLEOTIDE SEQUENCE [LARGE SCALE GENOMIC DNA]</scope>
</reference>
<dbReference type="CDD" id="cd22966">
    <property type="entry name" value="DD_DYDC-like"/>
    <property type="match status" value="1"/>
</dbReference>
<dbReference type="PANTHER" id="PTHR23356:SF16">
    <property type="entry name" value="DPY30 DOMAIN CONTAINING 2"/>
    <property type="match status" value="1"/>
</dbReference>
<evidence type="ECO:0000256" key="4">
    <source>
        <dbReference type="ARBA" id="ARBA00022846"/>
    </source>
</evidence>
<dbReference type="Pfam" id="PF05186">
    <property type="entry name" value="Dpy-30"/>
    <property type="match status" value="1"/>
</dbReference>
<evidence type="ECO:0000313" key="11">
    <source>
        <dbReference type="Ensembl" id="ENSOMYP00000107193.1"/>
    </source>
</evidence>